<dbReference type="AlphaFoldDB" id="A0A538SIX0"/>
<dbReference type="GO" id="GO:0016757">
    <property type="term" value="F:glycosyltransferase activity"/>
    <property type="evidence" value="ECO:0007669"/>
    <property type="project" value="UniProtKB-KW"/>
</dbReference>
<sequence length="363" mass="39462">MRGGSALSAWLGLTRGASGRRSTRAFSGLRKLSDWWLIPDSYVGWSRRARAAAERRARRGGFDAMLSSSPPDSVHLAALAVHRRIGLPWVADFRDPWVGLHFRTPPSAWHRARHAALERAVLEGADVVLTASRTHMDGIAARGAERPRRVVHLPNGFEPEAAPSASAPAASGGRERFDLLFTGTLAQMPDAEVLLEALHDWFARHPEARRRVRARFAGPYETGYEDRAIALGLKGIVEFLGPRPHAESLALQRGAGVLLLWKPRNYPTMVPGKLYEYLDSGRPVLAVLPPGDEAGALVERAGGEVVAPGDRAALAARLERRYSAWKAGEAGPSARPAWLAEHTRERLAARLAGVLDELVGGRG</sequence>
<dbReference type="Pfam" id="PF13579">
    <property type="entry name" value="Glyco_trans_4_4"/>
    <property type="match status" value="1"/>
</dbReference>
<dbReference type="SUPFAM" id="SSF53756">
    <property type="entry name" value="UDP-Glycosyltransferase/glycogen phosphorylase"/>
    <property type="match status" value="1"/>
</dbReference>
<evidence type="ECO:0000256" key="2">
    <source>
        <dbReference type="ARBA" id="ARBA00022679"/>
    </source>
</evidence>
<evidence type="ECO:0000313" key="5">
    <source>
        <dbReference type="Proteomes" id="UP000317716"/>
    </source>
</evidence>
<keyword evidence="1" id="KW-0328">Glycosyltransferase</keyword>
<keyword evidence="2 4" id="KW-0808">Transferase</keyword>
<dbReference type="EMBL" id="VBOS01000379">
    <property type="protein sequence ID" value="TMQ51315.1"/>
    <property type="molecule type" value="Genomic_DNA"/>
</dbReference>
<protein>
    <submittedName>
        <fullName evidence="4">Glycosyltransferase family 4 protein</fullName>
    </submittedName>
</protein>
<dbReference type="Proteomes" id="UP000317716">
    <property type="component" value="Unassembled WGS sequence"/>
</dbReference>
<evidence type="ECO:0000259" key="3">
    <source>
        <dbReference type="Pfam" id="PF13579"/>
    </source>
</evidence>
<organism evidence="4 5">
    <name type="scientific">Eiseniibacteriota bacterium</name>
    <dbReference type="NCBI Taxonomy" id="2212470"/>
    <lineage>
        <taxon>Bacteria</taxon>
        <taxon>Candidatus Eiseniibacteriota</taxon>
    </lineage>
</organism>
<proteinExistence type="predicted"/>
<dbReference type="PANTHER" id="PTHR12526:SF510">
    <property type="entry name" value="D-INOSITOL 3-PHOSPHATE GLYCOSYLTRANSFERASE"/>
    <property type="match status" value="1"/>
</dbReference>
<accession>A0A538SIX0</accession>
<comment type="caution">
    <text evidence="4">The sequence shown here is derived from an EMBL/GenBank/DDBJ whole genome shotgun (WGS) entry which is preliminary data.</text>
</comment>
<dbReference type="Pfam" id="PF13692">
    <property type="entry name" value="Glyco_trans_1_4"/>
    <property type="match status" value="1"/>
</dbReference>
<reference evidence="4 5" key="1">
    <citation type="journal article" date="2019" name="Nat. Microbiol.">
        <title>Mediterranean grassland soil C-N compound turnover is dependent on rainfall and depth, and is mediated by genomically divergent microorganisms.</title>
        <authorList>
            <person name="Diamond S."/>
            <person name="Andeer P.F."/>
            <person name="Li Z."/>
            <person name="Crits-Christoph A."/>
            <person name="Burstein D."/>
            <person name="Anantharaman K."/>
            <person name="Lane K.R."/>
            <person name="Thomas B.C."/>
            <person name="Pan C."/>
            <person name="Northen T.R."/>
            <person name="Banfield J.F."/>
        </authorList>
    </citation>
    <scope>NUCLEOTIDE SEQUENCE [LARGE SCALE GENOMIC DNA]</scope>
    <source>
        <strain evidence="4">WS_2</strain>
    </source>
</reference>
<gene>
    <name evidence="4" type="ORF">E6K72_10560</name>
</gene>
<dbReference type="InterPro" id="IPR028098">
    <property type="entry name" value="Glyco_trans_4-like_N"/>
</dbReference>
<name>A0A538SIX0_UNCEI</name>
<dbReference type="Gene3D" id="3.40.50.2000">
    <property type="entry name" value="Glycogen Phosphorylase B"/>
    <property type="match status" value="2"/>
</dbReference>
<feature type="domain" description="Glycosyltransferase subfamily 4-like N-terminal" evidence="3">
    <location>
        <begin position="35"/>
        <end position="156"/>
    </location>
</feature>
<evidence type="ECO:0000256" key="1">
    <source>
        <dbReference type="ARBA" id="ARBA00022676"/>
    </source>
</evidence>
<evidence type="ECO:0000313" key="4">
    <source>
        <dbReference type="EMBL" id="TMQ51315.1"/>
    </source>
</evidence>
<dbReference type="PANTHER" id="PTHR12526">
    <property type="entry name" value="GLYCOSYLTRANSFERASE"/>
    <property type="match status" value="1"/>
</dbReference>